<evidence type="ECO:0000313" key="2">
    <source>
        <dbReference type="EMBL" id="SNS43559.1"/>
    </source>
</evidence>
<evidence type="ECO:0000313" key="3">
    <source>
        <dbReference type="Proteomes" id="UP000198281"/>
    </source>
</evidence>
<proteinExistence type="predicted"/>
<dbReference type="OrthoDB" id="7585373at2"/>
<keyword evidence="1" id="KW-0472">Membrane</keyword>
<feature type="transmembrane region" description="Helical" evidence="1">
    <location>
        <begin position="98"/>
        <end position="115"/>
    </location>
</feature>
<dbReference type="AlphaFoldDB" id="A0A239EG82"/>
<name>A0A239EG82_9SPHN</name>
<dbReference type="RefSeq" id="WP_089219057.1">
    <property type="nucleotide sequence ID" value="NZ_FZOS01000006.1"/>
</dbReference>
<reference evidence="3" key="1">
    <citation type="submission" date="2017-06" db="EMBL/GenBank/DDBJ databases">
        <authorList>
            <person name="Varghese N."/>
            <person name="Submissions S."/>
        </authorList>
    </citation>
    <scope>NUCLEOTIDE SEQUENCE [LARGE SCALE GENOMIC DNA]</scope>
    <source>
        <strain evidence="3">LNB2</strain>
    </source>
</reference>
<keyword evidence="1" id="KW-0812">Transmembrane</keyword>
<dbReference type="Proteomes" id="UP000198281">
    <property type="component" value="Unassembled WGS sequence"/>
</dbReference>
<organism evidence="2 3">
    <name type="scientific">Edaphosphingomonas laterariae</name>
    <dbReference type="NCBI Taxonomy" id="861865"/>
    <lineage>
        <taxon>Bacteria</taxon>
        <taxon>Pseudomonadati</taxon>
        <taxon>Pseudomonadota</taxon>
        <taxon>Alphaproteobacteria</taxon>
        <taxon>Sphingomonadales</taxon>
        <taxon>Rhizorhabdaceae</taxon>
        <taxon>Edaphosphingomonas</taxon>
    </lineage>
</organism>
<evidence type="ECO:0000256" key="1">
    <source>
        <dbReference type="SAM" id="Phobius"/>
    </source>
</evidence>
<feature type="transmembrane region" description="Helical" evidence="1">
    <location>
        <begin position="121"/>
        <end position="144"/>
    </location>
</feature>
<protein>
    <submittedName>
        <fullName evidence="2">Uncharacterized protein</fullName>
    </submittedName>
</protein>
<sequence length="185" mass="20931">MIPEITGRDARYRSPLPPETVVERLAGMLVPAQDLAFADDGADMVFAGVARGSTLHIACRHRRKHDDSEFGLHARIYRDGNGTQIRGRFRTPTSTSRYLLFWFASMVSFSVYMGWTSNVGPLLRTLLLLPPLVMIGIVVGLSFLHRSRLHRDETAISALLNDRVEARRYRLKTARERRARSAPAR</sequence>
<gene>
    <name evidence="2" type="ORF">SAMN06295912_106122</name>
</gene>
<dbReference type="EMBL" id="FZOS01000006">
    <property type="protein sequence ID" value="SNS43559.1"/>
    <property type="molecule type" value="Genomic_DNA"/>
</dbReference>
<accession>A0A239EG82</accession>
<keyword evidence="1" id="KW-1133">Transmembrane helix</keyword>
<keyword evidence="3" id="KW-1185">Reference proteome</keyword>